<organism evidence="2 3">
    <name type="scientific">Panicum virgatum</name>
    <name type="common">Blackwell switchgrass</name>
    <dbReference type="NCBI Taxonomy" id="38727"/>
    <lineage>
        <taxon>Eukaryota</taxon>
        <taxon>Viridiplantae</taxon>
        <taxon>Streptophyta</taxon>
        <taxon>Embryophyta</taxon>
        <taxon>Tracheophyta</taxon>
        <taxon>Spermatophyta</taxon>
        <taxon>Magnoliopsida</taxon>
        <taxon>Liliopsida</taxon>
        <taxon>Poales</taxon>
        <taxon>Poaceae</taxon>
        <taxon>PACMAD clade</taxon>
        <taxon>Panicoideae</taxon>
        <taxon>Panicodae</taxon>
        <taxon>Paniceae</taxon>
        <taxon>Panicinae</taxon>
        <taxon>Panicum</taxon>
        <taxon>Panicum sect. Hiantes</taxon>
    </lineage>
</organism>
<evidence type="ECO:0000256" key="1">
    <source>
        <dbReference type="SAM" id="MobiDB-lite"/>
    </source>
</evidence>
<dbReference type="Proteomes" id="UP000823388">
    <property type="component" value="Chromosome 7N"/>
</dbReference>
<dbReference type="AlphaFoldDB" id="A0A8T0PTM6"/>
<feature type="compositionally biased region" description="Low complexity" evidence="1">
    <location>
        <begin position="83"/>
        <end position="94"/>
    </location>
</feature>
<proteinExistence type="predicted"/>
<evidence type="ECO:0000313" key="2">
    <source>
        <dbReference type="EMBL" id="KAG2565030.1"/>
    </source>
</evidence>
<keyword evidence="3" id="KW-1185">Reference proteome</keyword>
<feature type="compositionally biased region" description="Basic and acidic residues" evidence="1">
    <location>
        <begin position="63"/>
        <end position="75"/>
    </location>
</feature>
<feature type="compositionally biased region" description="Basic and acidic residues" evidence="1">
    <location>
        <begin position="95"/>
        <end position="120"/>
    </location>
</feature>
<accession>A0A8T0PTM6</accession>
<sequence length="194" mass="21370">MSSRSFHLEKSLSATTATTKHCTVLNTHCVTVTSILFGYSSSNADCKDIYIIYIYTKSPCDVGEDHEQRALDPRHPARSRPAGGDSEGSVVVDGAQRRSSVERKDQDTGEAERDAGDLGHADGGPQPDGLHPQQQRQAEGDDGQGVARRRRQGRRCQLDAYIVSVHAKRIPDCWSYIESRSIIIIIIMLYAADL</sequence>
<reference evidence="2" key="1">
    <citation type="submission" date="2020-05" db="EMBL/GenBank/DDBJ databases">
        <title>WGS assembly of Panicum virgatum.</title>
        <authorList>
            <person name="Lovell J.T."/>
            <person name="Jenkins J."/>
            <person name="Shu S."/>
            <person name="Juenger T.E."/>
            <person name="Schmutz J."/>
        </authorList>
    </citation>
    <scope>NUCLEOTIDE SEQUENCE</scope>
    <source>
        <strain evidence="2">AP13</strain>
    </source>
</reference>
<comment type="caution">
    <text evidence="2">The sequence shown here is derived from an EMBL/GenBank/DDBJ whole genome shotgun (WGS) entry which is preliminary data.</text>
</comment>
<dbReference type="EMBL" id="CM029050">
    <property type="protein sequence ID" value="KAG2565030.1"/>
    <property type="molecule type" value="Genomic_DNA"/>
</dbReference>
<feature type="region of interest" description="Disordered" evidence="1">
    <location>
        <begin position="63"/>
        <end position="151"/>
    </location>
</feature>
<protein>
    <submittedName>
        <fullName evidence="2">Uncharacterized protein</fullName>
    </submittedName>
</protein>
<evidence type="ECO:0000313" key="3">
    <source>
        <dbReference type="Proteomes" id="UP000823388"/>
    </source>
</evidence>
<name>A0A8T0PTM6_PANVG</name>
<gene>
    <name evidence="2" type="ORF">PVAP13_7NG067278</name>
</gene>